<keyword evidence="2" id="KW-0408">Iron</keyword>
<gene>
    <name evidence="5" type="primary">ccmE</name>
    <name evidence="5" type="ORF">DNHGIG_04310</name>
</gene>
<keyword evidence="3" id="KW-0201">Cytochrome c-type biogenesis</keyword>
<evidence type="ECO:0000256" key="3">
    <source>
        <dbReference type="ARBA" id="ARBA00022748"/>
    </source>
</evidence>
<evidence type="ECO:0000313" key="6">
    <source>
        <dbReference type="Proteomes" id="UP001057291"/>
    </source>
</evidence>
<dbReference type="GO" id="GO:0005886">
    <property type="term" value="C:plasma membrane"/>
    <property type="evidence" value="ECO:0007669"/>
    <property type="project" value="InterPro"/>
</dbReference>
<organism evidence="5 6">
    <name type="scientific">Collibacillus ludicampi</name>
    <dbReference type="NCBI Taxonomy" id="2771369"/>
    <lineage>
        <taxon>Bacteria</taxon>
        <taxon>Bacillati</taxon>
        <taxon>Bacillota</taxon>
        <taxon>Bacilli</taxon>
        <taxon>Bacillales</taxon>
        <taxon>Alicyclobacillaceae</taxon>
        <taxon>Collibacillus</taxon>
    </lineage>
</organism>
<dbReference type="RefSeq" id="WP_282198135.1">
    <property type="nucleotide sequence ID" value="NZ_BOQE01000001.1"/>
</dbReference>
<keyword evidence="4" id="KW-0472">Membrane</keyword>
<dbReference type="EMBL" id="BOQE01000001">
    <property type="protein sequence ID" value="GIM44882.1"/>
    <property type="molecule type" value="Genomic_DNA"/>
</dbReference>
<reference evidence="5" key="1">
    <citation type="journal article" date="2023" name="Int. J. Syst. Evol. Microbiol.">
        <title>Collibacillus ludicampi gen. nov., sp. nov., a new soil bacterium of the family Alicyclobacillaceae.</title>
        <authorList>
            <person name="Jojima T."/>
            <person name="Ioku Y."/>
            <person name="Fukuta Y."/>
            <person name="Shirasaka N."/>
            <person name="Matsumura Y."/>
            <person name="Mori M."/>
        </authorList>
    </citation>
    <scope>NUCLEOTIDE SEQUENCE</scope>
    <source>
        <strain evidence="5">TP075</strain>
    </source>
</reference>
<dbReference type="Pfam" id="PF03100">
    <property type="entry name" value="CcmE"/>
    <property type="match status" value="1"/>
</dbReference>
<dbReference type="InterPro" id="IPR004329">
    <property type="entry name" value="CcmE"/>
</dbReference>
<dbReference type="GO" id="GO:0017004">
    <property type="term" value="P:cytochrome complex assembly"/>
    <property type="evidence" value="ECO:0007669"/>
    <property type="project" value="UniProtKB-KW"/>
</dbReference>
<dbReference type="Gene3D" id="2.40.50.140">
    <property type="entry name" value="Nucleic acid-binding proteins"/>
    <property type="match status" value="1"/>
</dbReference>
<comment type="caution">
    <text evidence="5">The sequence shown here is derived from an EMBL/GenBank/DDBJ whole genome shotgun (WGS) entry which is preliminary data.</text>
</comment>
<dbReference type="SUPFAM" id="SSF82093">
    <property type="entry name" value="Heme chaperone CcmE"/>
    <property type="match status" value="1"/>
</dbReference>
<comment type="subcellular location">
    <subcellularLocation>
        <location evidence="1">Membrane</location>
    </subcellularLocation>
</comment>
<protein>
    <submittedName>
        <fullName evidence="5">Cytochrome C biogenesis protein CcmE</fullName>
    </submittedName>
</protein>
<dbReference type="InterPro" id="IPR036127">
    <property type="entry name" value="CcmE-like_sf"/>
</dbReference>
<dbReference type="InterPro" id="IPR012340">
    <property type="entry name" value="NA-bd_OB-fold"/>
</dbReference>
<dbReference type="GO" id="GO:0020037">
    <property type="term" value="F:heme binding"/>
    <property type="evidence" value="ECO:0007669"/>
    <property type="project" value="InterPro"/>
</dbReference>
<name>A0AAV4LAN7_9BACL</name>
<dbReference type="AlphaFoldDB" id="A0AAV4LAN7"/>
<evidence type="ECO:0000256" key="1">
    <source>
        <dbReference type="ARBA" id="ARBA00004370"/>
    </source>
</evidence>
<evidence type="ECO:0000256" key="2">
    <source>
        <dbReference type="ARBA" id="ARBA00022617"/>
    </source>
</evidence>
<accession>A0AAV4LAN7</accession>
<dbReference type="GO" id="GO:0017003">
    <property type="term" value="P:protein-heme linkage"/>
    <property type="evidence" value="ECO:0007669"/>
    <property type="project" value="InterPro"/>
</dbReference>
<keyword evidence="2" id="KW-0479">Metal-binding</keyword>
<evidence type="ECO:0000313" key="5">
    <source>
        <dbReference type="EMBL" id="GIM44882.1"/>
    </source>
</evidence>
<dbReference type="Proteomes" id="UP001057291">
    <property type="component" value="Unassembled WGS sequence"/>
</dbReference>
<keyword evidence="6" id="KW-1185">Reference proteome</keyword>
<evidence type="ECO:0000256" key="4">
    <source>
        <dbReference type="ARBA" id="ARBA00023136"/>
    </source>
</evidence>
<sequence>MRARTKLIVAFVLVIGVIVSLVVTGITQAATYYMTVGELKAKGEQAAKTRVKLSGNLVGDSVKWDPDHTLLQFSITDEKDPKKKIPVVYKGTKPDDFSNGWPVIVEGKLQTDGTFMADSLLVKCPSKYEAEKKNGG</sequence>
<proteinExistence type="predicted"/>
<keyword evidence="2" id="KW-0349">Heme</keyword>